<dbReference type="OrthoDB" id="7277702at2"/>
<gene>
    <name evidence="1" type="ORF">S1001342_03190</name>
</gene>
<evidence type="ECO:0000313" key="1">
    <source>
        <dbReference type="EMBL" id="ARW49480.1"/>
    </source>
</evidence>
<protein>
    <submittedName>
        <fullName evidence="1">Uncharacterized protein</fullName>
    </submittedName>
</protein>
<organism evidence="1 2">
    <name type="scientific">Acetobacter pasteurianus subsp. pasteurianus</name>
    <dbReference type="NCBI Taxonomy" id="481145"/>
    <lineage>
        <taxon>Bacteria</taxon>
        <taxon>Pseudomonadati</taxon>
        <taxon>Pseudomonadota</taxon>
        <taxon>Alphaproteobacteria</taxon>
        <taxon>Acetobacterales</taxon>
        <taxon>Acetobacteraceae</taxon>
        <taxon>Acetobacter</taxon>
    </lineage>
</organism>
<geneLocation type="plasmid" evidence="2">
    <name>pap1342-5</name>
</geneLocation>
<dbReference type="EMBL" id="CP021514">
    <property type="protein sequence ID" value="ARW49480.1"/>
    <property type="molecule type" value="Genomic_DNA"/>
</dbReference>
<name>A0A1Y0Y2Q9_ACEPA</name>
<dbReference type="RefSeq" id="WP_087652361.1">
    <property type="nucleotide sequence ID" value="NZ_CP021514.1"/>
</dbReference>
<keyword evidence="1" id="KW-0614">Plasmid</keyword>
<dbReference type="Proteomes" id="UP000196205">
    <property type="component" value="Plasmid pAP1342-5"/>
</dbReference>
<evidence type="ECO:0000313" key="2">
    <source>
        <dbReference type="Proteomes" id="UP000196205"/>
    </source>
</evidence>
<sequence>MLYSLKTNDVSAYQGDKNALYDYVGAISPDSAVIIDALADTATGIIEKYIGTPLGKRPIRLVISRGEAEVNDGYFRSWQQSGSTFSGGMNGNVNQWIEFPTPDIDSIQSVTVGSWQSTNKIQLVENQDFIMDYDSANPRMMFSYPLFIQDYFYKYKNIIIDYVGGIYDVNGQVPLPIDTAIKYLTKNMFDQRGGQQTNYFDNGYKFLLANYKTPAIAGGRT</sequence>
<accession>A0A1Y0Y2Q9</accession>
<reference evidence="1 2" key="1">
    <citation type="submission" date="2017-05" db="EMBL/GenBank/DDBJ databases">
        <title>Genome sequence of Acetobacter pasteurianus subsp. pasteurianus strain SRCM101342.</title>
        <authorList>
            <person name="Cho S.H."/>
        </authorList>
    </citation>
    <scope>NUCLEOTIDE SEQUENCE [LARGE SCALE GENOMIC DNA]</scope>
    <source>
        <strain evidence="1 2">SRCM101342</strain>
        <plasmid evidence="2">pap1342-5</plasmid>
    </source>
</reference>
<dbReference type="AlphaFoldDB" id="A0A1Y0Y2Q9"/>
<proteinExistence type="predicted"/>